<organism evidence="1 2">
    <name type="scientific">Pseudomonas phage vB_PaeS_PAO1_Ab30</name>
    <dbReference type="NCBI Taxonomy" id="1548918"/>
    <lineage>
        <taxon>Viruses</taxon>
        <taxon>Duplodnaviria</taxon>
        <taxon>Heunggongvirae</taxon>
        <taxon>Uroviricota</taxon>
        <taxon>Caudoviricetes</taxon>
        <taxon>Casadabanvirus</taxon>
        <taxon>Casadabanvirus Ab30</taxon>
    </lineage>
</organism>
<dbReference type="Proteomes" id="UP000030217">
    <property type="component" value="Genome"/>
</dbReference>
<sequence length="205" mass="23056">MNDVHIPEGYRMDGQKRLIPEATIKPVDLARDQLVMELVGKAKAVQSELARFKASAFGDIDAFVDLSVEQYGTKLGGKKGNVSLLSFDGRYMIKKAIQETIQFDERIQAARELIEECLRDWTQGARPEVVTLVTNAFRTDTKGEIRTARVLALRRLDIQDERWLRAMNAIGDACQAVGSKAYIRVYERVGDSDQYQQISLDMAGV</sequence>
<accession>A0A0A1IVF8</accession>
<evidence type="ECO:0008006" key="3">
    <source>
        <dbReference type="Google" id="ProtNLM"/>
    </source>
</evidence>
<dbReference type="OrthoDB" id="8247at10239"/>
<keyword evidence="2" id="KW-1185">Reference proteome</keyword>
<reference evidence="1 2" key="1">
    <citation type="journal article" date="2015" name="PLoS ONE">
        <title>Investigation of a Large Collection of Pseudomonas aeruginosa Bacteriophages Collected from a Single Environmental Source in Abidjan, Cote d'Ivoire.</title>
        <authorList>
            <person name="Essoh C."/>
            <person name="Latino L."/>
            <person name="Midoux C."/>
            <person name="Blouin Y."/>
            <person name="Loukou G."/>
            <person name="Nguetta S.P."/>
            <person name="Lathro S."/>
            <person name="Cablanmian A."/>
            <person name="Kouassi A.K."/>
            <person name="Vergnaud G."/>
            <person name="Pourcel C."/>
        </authorList>
    </citation>
    <scope>NUCLEOTIDE SEQUENCE [LARGE SCALE GENOMIC DNA]</scope>
    <source>
        <strain evidence="1">Ab30</strain>
    </source>
</reference>
<dbReference type="RefSeq" id="YP_009125652.1">
    <property type="nucleotide sequence ID" value="NC_026601.1"/>
</dbReference>
<dbReference type="KEGG" id="vg:23680552"/>
<dbReference type="GeneID" id="23680552"/>
<evidence type="ECO:0000313" key="2">
    <source>
        <dbReference type="Proteomes" id="UP000030217"/>
    </source>
</evidence>
<protein>
    <recommendedName>
        <fullName evidence="3">Sulfate transporter</fullName>
    </recommendedName>
</protein>
<dbReference type="InterPro" id="IPR021505">
    <property type="entry name" value="Phage_B3_Orf6"/>
</dbReference>
<proteinExistence type="predicted"/>
<gene>
    <name evidence="1" type="primary">ORF13</name>
</gene>
<dbReference type="Pfam" id="PF11363">
    <property type="entry name" value="DUF3164"/>
    <property type="match status" value="1"/>
</dbReference>
<name>A0A0A1IVF8_9CAUD</name>
<dbReference type="EMBL" id="LN610590">
    <property type="protein sequence ID" value="CEF89941.1"/>
    <property type="molecule type" value="Genomic_DNA"/>
</dbReference>
<evidence type="ECO:0000313" key="1">
    <source>
        <dbReference type="EMBL" id="CEF89941.1"/>
    </source>
</evidence>